<dbReference type="InterPro" id="IPR003719">
    <property type="entry name" value="Phenazine_PhzF-like"/>
</dbReference>
<dbReference type="Pfam" id="PF02567">
    <property type="entry name" value="PhzC-PhzF"/>
    <property type="match status" value="1"/>
</dbReference>
<accession>A0ABT9LXE2</accession>
<dbReference type="RefSeq" id="WP_306954621.1">
    <property type="nucleotide sequence ID" value="NZ_JAURUO010000009.1"/>
</dbReference>
<keyword evidence="2" id="KW-0413">Isomerase</keyword>
<dbReference type="EMBL" id="JAURUO010000009">
    <property type="protein sequence ID" value="MDP9728927.1"/>
    <property type="molecule type" value="Genomic_DNA"/>
</dbReference>
<proteinExistence type="inferred from homology"/>
<dbReference type="PANTHER" id="PTHR13774">
    <property type="entry name" value="PHENAZINE BIOSYNTHESIS PROTEIN"/>
    <property type="match status" value="1"/>
</dbReference>
<gene>
    <name evidence="3" type="ORF">J2S04_001878</name>
</gene>
<organism evidence="3 4">
    <name type="scientific">Alicyclobacillus tolerans</name>
    <dbReference type="NCBI Taxonomy" id="90970"/>
    <lineage>
        <taxon>Bacteria</taxon>
        <taxon>Bacillati</taxon>
        <taxon>Bacillota</taxon>
        <taxon>Bacilli</taxon>
        <taxon>Bacillales</taxon>
        <taxon>Alicyclobacillaceae</taxon>
        <taxon>Alicyclobacillus</taxon>
    </lineage>
</organism>
<evidence type="ECO:0000313" key="3">
    <source>
        <dbReference type="EMBL" id="MDP9728927.1"/>
    </source>
</evidence>
<name>A0ABT9LXE2_9BACL</name>
<evidence type="ECO:0000256" key="2">
    <source>
        <dbReference type="ARBA" id="ARBA00023235"/>
    </source>
</evidence>
<dbReference type="PIRSF" id="PIRSF016184">
    <property type="entry name" value="PhzC_PhzF"/>
    <property type="match status" value="1"/>
</dbReference>
<reference evidence="3 4" key="1">
    <citation type="submission" date="2023-07" db="EMBL/GenBank/DDBJ databases">
        <title>Genomic Encyclopedia of Type Strains, Phase IV (KMG-IV): sequencing the most valuable type-strain genomes for metagenomic binning, comparative biology and taxonomic classification.</title>
        <authorList>
            <person name="Goeker M."/>
        </authorList>
    </citation>
    <scope>NUCLEOTIDE SEQUENCE [LARGE SCALE GENOMIC DNA]</scope>
    <source>
        <strain evidence="3 4">DSM 25924</strain>
    </source>
</reference>
<evidence type="ECO:0000313" key="4">
    <source>
        <dbReference type="Proteomes" id="UP001229209"/>
    </source>
</evidence>
<dbReference type="SUPFAM" id="SSF54506">
    <property type="entry name" value="Diaminopimelate epimerase-like"/>
    <property type="match status" value="1"/>
</dbReference>
<comment type="caution">
    <text evidence="3">The sequence shown here is derived from an EMBL/GenBank/DDBJ whole genome shotgun (WGS) entry which is preliminary data.</text>
</comment>
<dbReference type="NCBIfam" id="TIGR00654">
    <property type="entry name" value="PhzF_family"/>
    <property type="match status" value="1"/>
</dbReference>
<keyword evidence="4" id="KW-1185">Reference proteome</keyword>
<sequence length="298" mass="32575">MEIWLVDAFTRQPFSGNPAGVVPLANGLTEEDMQKIAREINASETVFITTASNSQADLRLRYFTPTQEVDLCGHATIGSMVALAEQGRLSEDILREGRCKIETQVGVLSVSLYNEDGRYRAEMVQLSPQIKAVDDSLRDELAQALGLSVDKLSTEWPLAMCSTGLWDLFVPVSNLGDMAHMQPNLHQIAQICRALRVASLHVYCSKTIEDKHHFHCRDFSPAVGVPEDPATGTASGALLGLLVSEGRADIGKTYWLEQGYEIGRPSQIATQSFYEGSVLQICVSGYANITIQGNLSLV</sequence>
<dbReference type="Gene3D" id="3.10.310.10">
    <property type="entry name" value="Diaminopimelate Epimerase, Chain A, domain 1"/>
    <property type="match status" value="2"/>
</dbReference>
<evidence type="ECO:0000256" key="1">
    <source>
        <dbReference type="ARBA" id="ARBA00008270"/>
    </source>
</evidence>
<dbReference type="Proteomes" id="UP001229209">
    <property type="component" value="Unassembled WGS sequence"/>
</dbReference>
<dbReference type="PANTHER" id="PTHR13774:SF39">
    <property type="entry name" value="BIOSYNTHESIS PROTEIN, PUTATIVE-RELATED"/>
    <property type="match status" value="1"/>
</dbReference>
<protein>
    <submittedName>
        <fullName evidence="3">PhzF family phenazine biosynthesis protein</fullName>
    </submittedName>
</protein>
<comment type="similarity">
    <text evidence="1">Belongs to the PhzF family.</text>
</comment>